<proteinExistence type="predicted"/>
<feature type="non-terminal residue" evidence="1">
    <location>
        <position position="1"/>
    </location>
</feature>
<sequence length="73" mass="8094">SDPVSSSLLVKRFLIKNGIHFVEHQSNHGGMNKEWVFLSFPIGASEVTVRGAAAILVLPETSRSRSAFKRKKE</sequence>
<reference evidence="1 2" key="1">
    <citation type="journal article" date="2019" name="Sci. Rep.">
        <title>Orb-weaving spider Araneus ventricosus genome elucidates the spidroin gene catalogue.</title>
        <authorList>
            <person name="Kono N."/>
            <person name="Nakamura H."/>
            <person name="Ohtoshi R."/>
            <person name="Moran D.A.P."/>
            <person name="Shinohara A."/>
            <person name="Yoshida Y."/>
            <person name="Fujiwara M."/>
            <person name="Mori M."/>
            <person name="Tomita M."/>
            <person name="Arakawa K."/>
        </authorList>
    </citation>
    <scope>NUCLEOTIDE SEQUENCE [LARGE SCALE GENOMIC DNA]</scope>
</reference>
<protein>
    <submittedName>
        <fullName evidence="1">Uncharacterized protein</fullName>
    </submittedName>
</protein>
<gene>
    <name evidence="1" type="ORF">AVEN_77284_1</name>
</gene>
<keyword evidence="2" id="KW-1185">Reference proteome</keyword>
<comment type="caution">
    <text evidence="1">The sequence shown here is derived from an EMBL/GenBank/DDBJ whole genome shotgun (WGS) entry which is preliminary data.</text>
</comment>
<accession>A0A4Y2FMH0</accession>
<dbReference type="EMBL" id="BGPR01096489">
    <property type="protein sequence ID" value="GBM42217.1"/>
    <property type="molecule type" value="Genomic_DNA"/>
</dbReference>
<name>A0A4Y2FMH0_ARAVE</name>
<organism evidence="1 2">
    <name type="scientific">Araneus ventricosus</name>
    <name type="common">Orbweaver spider</name>
    <name type="synonym">Epeira ventricosa</name>
    <dbReference type="NCBI Taxonomy" id="182803"/>
    <lineage>
        <taxon>Eukaryota</taxon>
        <taxon>Metazoa</taxon>
        <taxon>Ecdysozoa</taxon>
        <taxon>Arthropoda</taxon>
        <taxon>Chelicerata</taxon>
        <taxon>Arachnida</taxon>
        <taxon>Araneae</taxon>
        <taxon>Araneomorphae</taxon>
        <taxon>Entelegynae</taxon>
        <taxon>Araneoidea</taxon>
        <taxon>Araneidae</taxon>
        <taxon>Araneus</taxon>
    </lineage>
</organism>
<evidence type="ECO:0000313" key="1">
    <source>
        <dbReference type="EMBL" id="GBM42217.1"/>
    </source>
</evidence>
<dbReference type="AlphaFoldDB" id="A0A4Y2FMH0"/>
<dbReference type="Proteomes" id="UP000499080">
    <property type="component" value="Unassembled WGS sequence"/>
</dbReference>
<evidence type="ECO:0000313" key="2">
    <source>
        <dbReference type="Proteomes" id="UP000499080"/>
    </source>
</evidence>